<dbReference type="CDD" id="cd00093">
    <property type="entry name" value="HTH_XRE"/>
    <property type="match status" value="1"/>
</dbReference>
<evidence type="ECO:0000313" key="2">
    <source>
        <dbReference type="Proteomes" id="UP000614047"/>
    </source>
</evidence>
<dbReference type="AlphaFoldDB" id="A0A931DR96"/>
<proteinExistence type="predicted"/>
<reference evidence="1" key="1">
    <citation type="submission" date="2020-11" db="EMBL/GenBank/DDBJ databases">
        <title>Sequencing the genomes of 1000 actinobacteria strains.</title>
        <authorList>
            <person name="Klenk H.-P."/>
        </authorList>
    </citation>
    <scope>NUCLEOTIDE SEQUENCE</scope>
    <source>
        <strain evidence="1">DSM 43175</strain>
    </source>
</reference>
<dbReference type="SUPFAM" id="SSF48452">
    <property type="entry name" value="TPR-like"/>
    <property type="match status" value="1"/>
</dbReference>
<name>A0A931DR96_9ACTN</name>
<sequence>MDLRELAELAIVDHSHLAKWERGDRPAPKDAVARIDKALTARGQLIALREVIGELERLRTVVAQGDKQGDTVVSEDAMDKTRRILLQGLSVLGIATASQSQALETIRKGLEGALPIDAYRDRSAEEWHEISVEYDLSYLSIPPWTLLPDLAADMVALQQIIQTERDASTRRALYGAGARLAATMAGVTNSLGRARESRHWWRTARHAADSFGDRDLRVLVRGSEAISGLYQGRPLQLLLDRSEEAISLAGGTPSSGLAAARAGRAQVLARLGRVDDAEDELRTLNDTFSRLPADATRESPSLFTWPVHKLHHTESYVLTCTGRLGGAEDAQDRAMAAYPVSMVRSRAQVDLHRAECLVQAGDVADGVEHARRVVDVLPHEHRTRLVLAMAESVAQAVPLSEAKRPAVVEYRELLALPAPSKGDR</sequence>
<evidence type="ECO:0000313" key="1">
    <source>
        <dbReference type="EMBL" id="MBG6092336.1"/>
    </source>
</evidence>
<protein>
    <submittedName>
        <fullName evidence="1">Transcriptional regulator with XRE-family HTH domain</fullName>
    </submittedName>
</protein>
<gene>
    <name evidence="1" type="ORF">IW256_006449</name>
</gene>
<dbReference type="InterPro" id="IPR001387">
    <property type="entry name" value="Cro/C1-type_HTH"/>
</dbReference>
<keyword evidence="2" id="KW-1185">Reference proteome</keyword>
<dbReference type="Gene3D" id="1.25.40.10">
    <property type="entry name" value="Tetratricopeptide repeat domain"/>
    <property type="match status" value="1"/>
</dbReference>
<organism evidence="1 2">
    <name type="scientific">Actinomadura viridis</name>
    <dbReference type="NCBI Taxonomy" id="58110"/>
    <lineage>
        <taxon>Bacteria</taxon>
        <taxon>Bacillati</taxon>
        <taxon>Actinomycetota</taxon>
        <taxon>Actinomycetes</taxon>
        <taxon>Streptosporangiales</taxon>
        <taxon>Thermomonosporaceae</taxon>
        <taxon>Actinomadura</taxon>
    </lineage>
</organism>
<accession>A0A931DR96</accession>
<dbReference type="InterPro" id="IPR011990">
    <property type="entry name" value="TPR-like_helical_dom_sf"/>
</dbReference>
<dbReference type="EMBL" id="JADOUA010000001">
    <property type="protein sequence ID" value="MBG6092336.1"/>
    <property type="molecule type" value="Genomic_DNA"/>
</dbReference>
<dbReference type="Proteomes" id="UP000614047">
    <property type="component" value="Unassembled WGS sequence"/>
</dbReference>
<comment type="caution">
    <text evidence="1">The sequence shown here is derived from an EMBL/GenBank/DDBJ whole genome shotgun (WGS) entry which is preliminary data.</text>
</comment>